<dbReference type="Gene3D" id="2.60.120.260">
    <property type="entry name" value="Galactose-binding domain-like"/>
    <property type="match status" value="1"/>
</dbReference>
<evidence type="ECO:0000259" key="11">
    <source>
        <dbReference type="PROSITE" id="PS50027"/>
    </source>
</evidence>
<dbReference type="FunFam" id="2.10.25.10:FF:000615">
    <property type="entry name" value="Laminin subunit gamma-3"/>
    <property type="match status" value="1"/>
</dbReference>
<dbReference type="GO" id="GO:0007411">
    <property type="term" value="P:axon guidance"/>
    <property type="evidence" value="ECO:0007669"/>
    <property type="project" value="TreeGrafter"/>
</dbReference>
<name>A0A077Z4D6_TRITR</name>
<dbReference type="EMBL" id="HG805910">
    <property type="protein sequence ID" value="CDW54669.1"/>
    <property type="molecule type" value="Genomic_DNA"/>
</dbReference>
<feature type="domain" description="Laminin EGF-like" evidence="11">
    <location>
        <begin position="280"/>
        <end position="338"/>
    </location>
</feature>
<keyword evidence="3" id="KW-0732">Signal</keyword>
<dbReference type="FunFam" id="2.10.25.10:FF:000105">
    <property type="entry name" value="laminin subunit gamma-1"/>
    <property type="match status" value="2"/>
</dbReference>
<dbReference type="InterPro" id="IPR000034">
    <property type="entry name" value="Laminin_IV"/>
</dbReference>
<feature type="domain" description="Laminin N-terminal" evidence="13">
    <location>
        <begin position="40"/>
        <end position="279"/>
    </location>
</feature>
<keyword evidence="4" id="KW-0677">Repeat</keyword>
<evidence type="ECO:0000313" key="15">
    <source>
        <dbReference type="Proteomes" id="UP000030665"/>
    </source>
</evidence>
<dbReference type="SMART" id="SM00180">
    <property type="entry name" value="EGF_Lam"/>
    <property type="match status" value="9"/>
</dbReference>
<dbReference type="PROSITE" id="PS01248">
    <property type="entry name" value="EGF_LAM_1"/>
    <property type="match status" value="3"/>
</dbReference>
<dbReference type="Pfam" id="PF00052">
    <property type="entry name" value="Laminin_B"/>
    <property type="match status" value="1"/>
</dbReference>
<feature type="disulfide bond" evidence="8">
    <location>
        <begin position="943"/>
        <end position="955"/>
    </location>
</feature>
<feature type="disulfide bond" evidence="8">
    <location>
        <begin position="1012"/>
        <end position="1021"/>
    </location>
</feature>
<gene>
    <name evidence="14" type="ORF">TTRE_0000293901</name>
</gene>
<keyword evidence="7 8" id="KW-0424">Laminin EGF-like domain</keyword>
<evidence type="ECO:0000256" key="6">
    <source>
        <dbReference type="ARBA" id="ARBA00023180"/>
    </source>
</evidence>
<evidence type="ECO:0000256" key="1">
    <source>
        <dbReference type="ARBA" id="ARBA00004613"/>
    </source>
</evidence>
<dbReference type="FunFam" id="2.10.25.10:FF:000090">
    <property type="entry name" value="laminin subunit alpha"/>
    <property type="match status" value="1"/>
</dbReference>
<dbReference type="Proteomes" id="UP000030665">
    <property type="component" value="Unassembled WGS sequence"/>
</dbReference>
<dbReference type="Pfam" id="PF00053">
    <property type="entry name" value="EGF_laminin"/>
    <property type="match status" value="9"/>
</dbReference>
<dbReference type="AlphaFoldDB" id="A0A077Z4D6"/>
<dbReference type="FunFam" id="2.60.120.260:FF:000018">
    <property type="entry name" value="Laminin subunit gamma 1"/>
    <property type="match status" value="1"/>
</dbReference>
<feature type="domain" description="Laminin IV type A" evidence="12">
    <location>
        <begin position="536"/>
        <end position="710"/>
    </location>
</feature>
<dbReference type="Pfam" id="PF00055">
    <property type="entry name" value="Laminin_N"/>
    <property type="match status" value="1"/>
</dbReference>
<dbReference type="SUPFAM" id="SSF57196">
    <property type="entry name" value="EGF/Laminin"/>
    <property type="match status" value="9"/>
</dbReference>
<dbReference type="SMART" id="SM00136">
    <property type="entry name" value="LamNT"/>
    <property type="match status" value="1"/>
</dbReference>
<dbReference type="Pfam" id="PF24973">
    <property type="entry name" value="EGF_LMN_ATRN"/>
    <property type="match status" value="1"/>
</dbReference>
<evidence type="ECO:0000256" key="5">
    <source>
        <dbReference type="ARBA" id="ARBA00023157"/>
    </source>
</evidence>
<reference evidence="14" key="2">
    <citation type="submission" date="2014-03" db="EMBL/GenBank/DDBJ databases">
        <title>The whipworm genome and dual-species transcriptomics of an intimate host-pathogen interaction.</title>
        <authorList>
            <person name="Foth B.J."/>
            <person name="Tsai I.J."/>
            <person name="Reid A.J."/>
            <person name="Bancroft A.J."/>
            <person name="Nichol S."/>
            <person name="Tracey A."/>
            <person name="Holroyd N."/>
            <person name="Cotton J.A."/>
            <person name="Stanley E.J."/>
            <person name="Zarowiecki M."/>
            <person name="Liu J.Z."/>
            <person name="Huckvale T."/>
            <person name="Cooper P.J."/>
            <person name="Grencis R.K."/>
            <person name="Berriman M."/>
        </authorList>
    </citation>
    <scope>NUCLEOTIDE SEQUENCE [LARGE SCALE GENOMIC DNA]</scope>
</reference>
<feature type="coiled-coil region" evidence="9">
    <location>
        <begin position="1185"/>
        <end position="1216"/>
    </location>
</feature>
<feature type="coiled-coil region" evidence="9">
    <location>
        <begin position="1343"/>
        <end position="1391"/>
    </location>
</feature>
<dbReference type="InterPro" id="IPR002049">
    <property type="entry name" value="LE_dom"/>
</dbReference>
<keyword evidence="2" id="KW-0964">Secreted</keyword>
<feature type="disulfide bond" evidence="8">
    <location>
        <begin position="304"/>
        <end position="313"/>
    </location>
</feature>
<evidence type="ECO:0000259" key="13">
    <source>
        <dbReference type="PROSITE" id="PS51117"/>
    </source>
</evidence>
<feature type="domain" description="Laminin EGF-like" evidence="11">
    <location>
        <begin position="887"/>
        <end position="942"/>
    </location>
</feature>
<dbReference type="CDD" id="cd00055">
    <property type="entry name" value="EGF_Lam"/>
    <property type="match status" value="9"/>
</dbReference>
<feature type="coiled-coil region" evidence="9">
    <location>
        <begin position="1104"/>
        <end position="1131"/>
    </location>
</feature>
<dbReference type="OrthoDB" id="430826at2759"/>
<dbReference type="InterPro" id="IPR056863">
    <property type="entry name" value="LMN_ATRN_NET-like_EGF"/>
</dbReference>
<keyword evidence="5 8" id="KW-1015">Disulfide bond</keyword>
<organism evidence="14 15">
    <name type="scientific">Trichuris trichiura</name>
    <name type="common">Whipworm</name>
    <name type="synonym">Trichocephalus trichiurus</name>
    <dbReference type="NCBI Taxonomy" id="36087"/>
    <lineage>
        <taxon>Eukaryota</taxon>
        <taxon>Metazoa</taxon>
        <taxon>Ecdysozoa</taxon>
        <taxon>Nematoda</taxon>
        <taxon>Enoplea</taxon>
        <taxon>Dorylaimia</taxon>
        <taxon>Trichinellida</taxon>
        <taxon>Trichuridae</taxon>
        <taxon>Trichuris</taxon>
    </lineage>
</organism>
<evidence type="ECO:0000313" key="14">
    <source>
        <dbReference type="EMBL" id="CDW54669.1"/>
    </source>
</evidence>
<evidence type="ECO:0000256" key="9">
    <source>
        <dbReference type="SAM" id="Coils"/>
    </source>
</evidence>
<proteinExistence type="predicted"/>
<feature type="coiled-coil region" evidence="9">
    <location>
        <begin position="1553"/>
        <end position="1617"/>
    </location>
</feature>
<dbReference type="FunFam" id="2.10.25.10:FF:000166">
    <property type="entry name" value="laminin subunit gamma-1"/>
    <property type="match status" value="1"/>
</dbReference>
<dbReference type="FunFam" id="2.10.25.10:FF:000051">
    <property type="entry name" value="Laminin subunit alpha 4"/>
    <property type="match status" value="1"/>
</dbReference>
<dbReference type="PROSITE" id="PS51117">
    <property type="entry name" value="LAMININ_NTER"/>
    <property type="match status" value="1"/>
</dbReference>
<comment type="caution">
    <text evidence="8">Lacks conserved residue(s) required for the propagation of feature annotation.</text>
</comment>
<dbReference type="Gene3D" id="2.10.25.10">
    <property type="entry name" value="Laminin"/>
    <property type="match status" value="8"/>
</dbReference>
<dbReference type="SMART" id="SM00181">
    <property type="entry name" value="EGF"/>
    <property type="match status" value="5"/>
</dbReference>
<dbReference type="FunFam" id="2.10.25.10:FF:000242">
    <property type="entry name" value="Laminin subunit alpha 1"/>
    <property type="match status" value="1"/>
</dbReference>
<dbReference type="InterPro" id="IPR050440">
    <property type="entry name" value="Laminin/Netrin_ECM"/>
</dbReference>
<feature type="disulfide bond" evidence="8">
    <location>
        <begin position="993"/>
        <end position="1010"/>
    </location>
</feature>
<feature type="domain" description="Laminin EGF-like" evidence="11">
    <location>
        <begin position="943"/>
        <end position="990"/>
    </location>
</feature>
<feature type="disulfide bond" evidence="8">
    <location>
        <begin position="991"/>
        <end position="1003"/>
    </location>
</feature>
<dbReference type="GO" id="GO:0009887">
    <property type="term" value="P:animal organ morphogenesis"/>
    <property type="evidence" value="ECO:0007669"/>
    <property type="project" value="TreeGrafter"/>
</dbReference>
<reference evidence="14" key="1">
    <citation type="submission" date="2014-01" db="EMBL/GenBank/DDBJ databases">
        <authorList>
            <person name="Aslett M."/>
        </authorList>
    </citation>
    <scope>NUCLEOTIDE SEQUENCE</scope>
</reference>
<evidence type="ECO:0000256" key="10">
    <source>
        <dbReference type="SAM" id="MobiDB-lite"/>
    </source>
</evidence>
<dbReference type="PRINTS" id="PR00011">
    <property type="entry name" value="EGFLAMININ"/>
</dbReference>
<evidence type="ECO:0000256" key="8">
    <source>
        <dbReference type="PROSITE-ProRule" id="PRU00460"/>
    </source>
</evidence>
<dbReference type="PROSITE" id="PS50027">
    <property type="entry name" value="EGF_LAM_2"/>
    <property type="match status" value="6"/>
</dbReference>
<dbReference type="CDD" id="cd06503">
    <property type="entry name" value="ATP-synt_Fo_b"/>
    <property type="match status" value="1"/>
</dbReference>
<dbReference type="FunFam" id="2.10.25.10:FF:000011">
    <property type="entry name" value="Cadherin EGF LAG seven-pass G-type receptor"/>
    <property type="match status" value="1"/>
</dbReference>
<evidence type="ECO:0000256" key="7">
    <source>
        <dbReference type="ARBA" id="ARBA00023292"/>
    </source>
</evidence>
<dbReference type="SMART" id="SM00281">
    <property type="entry name" value="LamB"/>
    <property type="match status" value="1"/>
</dbReference>
<feature type="disulfide bond" evidence="8">
    <location>
        <begin position="480"/>
        <end position="489"/>
    </location>
</feature>
<feature type="domain" description="Laminin EGF-like" evidence="11">
    <location>
        <begin position="457"/>
        <end position="509"/>
    </location>
</feature>
<feature type="disulfide bond" evidence="8">
    <location>
        <begin position="945"/>
        <end position="962"/>
    </location>
</feature>
<dbReference type="GO" id="GO:0005576">
    <property type="term" value="C:extracellular region"/>
    <property type="evidence" value="ECO:0007669"/>
    <property type="project" value="UniProtKB-SubCell"/>
</dbReference>
<feature type="disulfide bond" evidence="8">
    <location>
        <begin position="964"/>
        <end position="973"/>
    </location>
</feature>
<dbReference type="InterPro" id="IPR008211">
    <property type="entry name" value="Laminin_N"/>
</dbReference>
<protein>
    <submittedName>
        <fullName evidence="14">Laminin protein lam 2</fullName>
    </submittedName>
</protein>
<dbReference type="PANTHER" id="PTHR10574:SF435">
    <property type="entry name" value="LAMININ SUBUNIT GAMMA-1"/>
    <property type="match status" value="1"/>
</dbReference>
<feature type="domain" description="Laminin EGF-like" evidence="11">
    <location>
        <begin position="991"/>
        <end position="1037"/>
    </location>
</feature>
<sequence>MGTVRTLTNIRKVSGNERYVHLLCDHFFKGSGLCYDENGVAQRCVPEFVNAAFNRPVEVTNTCGVSRPIEFCVQTGHSGMSKVCDVCDARVPSQAHPPFYLTDFNSPDNETWWQSETMAEGIQYPNSVNLTLNLGKAFDITYVRLKFRSPRPESFAIYKKSHSNDDWIPWQYYSATCRSTYGVPEKAPILPGAETVAQCSADYSDISPLTGGNVAFSTLEGRPSAHNFENSPVLQEWVTASEILVVLNRLNTFGDEVFRDVKVLRSYYYAVSDFAVGGRCKCNGHASRCVKSTGHGTERLVCECDHNTYGEDCDQCMPFFNDLPWKPATARDANECQACDCNGLSNRCYFDEQLYTRTGRGGHCIDCAGNTSGVHCETCLENYWRREGEKTCTPCNCSEVRCIRNATSLVNAYASRASEANIAIVVCPDILNFPPWACCRLVSLKIFHPLFFACRDCGCVEAGSLGNQPSCRPESGDCACKRNVEGRQCERCRPGHFNLDYENEFGCTPCFCHGHSSVCESAPGFYKTNVTSTFNVGKDGWKAERYDGRITELQYNPSEQSISVAEYDGPSYFIAAPKFLGNQRASYNQLFTFKLKVVDSNARASVRDVVLEGANGQSVSAPVFAQGNPVPAAYEQIYKYRLNEDPEFQWTPSLSTMSFLSILSNLTAFKIRGTFGIGDVGTMDDVHLASASASPSGNNVGAAKATWIESCRCPDGFVGQFCESCAPGFRRDPKFGGPFARCVKCECHGHADLCEAESGRCICQHNTGGDNCERCARGFYGNALNGTDSDCTACPCPDSGPCILHTDNDIICLECPAGYAGRRCDICSDGYYGDPSSGQECNFCKCSGNIDPNSVGNCDRMTGECKKCVYNTHGFQCEKCLPGFYACDCYSPGTYKPRSDYEFLECDQTTGQCQCLDHITGRRCDQCEPGYYNIASGEGCQPCNCDPIGSINSTCDMVTAQCFCKPGTIGLRCDQCEVRHYGFSSEGCKSCDCFPIGSTDMQCNVESGQCQCHANVEGRQCNRCKENMYNLEAGCLECPPCYKLIQKMANEQREKMKHLKELLTEIIQNPMVINDTNFEKKLAEVDELVNALGLEVRDTLASGDASLSSRLSRLEENIKNAEMSLADVDHRLLEANFTISEAMNQMNSWESIKDRSYAELRQAQYFLNNEIAEAWQRAKAASDSYGRQSEEMTRLAEEARRLAQKQKNDSLKIEQDALASLNASQKAYKKAHEAIYGSEAISSEISRLEKSFSDLEQLQNQTSIMSAEQVDRAESVYQKAAEMLNKVDAIRLPDVDIDAIQKKAKVVSEEAKTVRVEAEKLAMENKPVVDQVNRIRVDTEYDLQRAEHQQQEADALLADLDAAREKARKAVSLAEATLEEANKTLRTLEEFDALVEQSKAEAMKALSGTSAIQDTIKTAEEWSSEAEVLLGSAREDAKKASRIAEDAREDAEKASKAAEQIRSDADETKKNAQNLQSEAERVYGDIEKATSTLDNYKTLSMDDKQKALSALELASQADLIATKSNQSAFEAMDTLKKIIDELNSLEGVEHTDLDLLEQEVAKASKILDDANLEQEVNSLKAKQMEQQRRINLYQADIDRLEQEVRNIEQIRDSLPDRCYNVIDIEGSR</sequence>
<evidence type="ECO:0000256" key="3">
    <source>
        <dbReference type="ARBA" id="ARBA00022729"/>
    </source>
</evidence>
<dbReference type="STRING" id="36087.A0A077Z4D6"/>
<comment type="subcellular location">
    <subcellularLocation>
        <location evidence="1">Secreted</location>
    </subcellularLocation>
</comment>
<dbReference type="PANTHER" id="PTHR10574">
    <property type="entry name" value="NETRIN/LAMININ-RELATED"/>
    <property type="match status" value="1"/>
</dbReference>
<feature type="compositionally biased region" description="Basic and acidic residues" evidence="10">
    <location>
        <begin position="1440"/>
        <end position="1470"/>
    </location>
</feature>
<accession>A0A077Z4D6</accession>
<keyword evidence="6" id="KW-0325">Glycoprotein</keyword>
<keyword evidence="9" id="KW-0175">Coiled coil</keyword>
<feature type="disulfide bond" evidence="8">
    <location>
        <begin position="763"/>
        <end position="772"/>
    </location>
</feature>
<evidence type="ECO:0000256" key="2">
    <source>
        <dbReference type="ARBA" id="ARBA00022525"/>
    </source>
</evidence>
<dbReference type="PROSITE" id="PS51115">
    <property type="entry name" value="LAMININ_IVA"/>
    <property type="match status" value="1"/>
</dbReference>
<keyword evidence="15" id="KW-1185">Reference proteome</keyword>
<dbReference type="InterPro" id="IPR000742">
    <property type="entry name" value="EGF"/>
</dbReference>
<feature type="coiled-coil region" evidence="9">
    <location>
        <begin position="1042"/>
        <end position="1069"/>
    </location>
</feature>
<dbReference type="GO" id="GO:0005604">
    <property type="term" value="C:basement membrane"/>
    <property type="evidence" value="ECO:0007669"/>
    <property type="project" value="TreeGrafter"/>
</dbReference>
<feature type="domain" description="Laminin EGF-like" evidence="11">
    <location>
        <begin position="745"/>
        <end position="793"/>
    </location>
</feature>
<evidence type="ECO:0000259" key="12">
    <source>
        <dbReference type="PROSITE" id="PS51115"/>
    </source>
</evidence>
<feature type="region of interest" description="Disordered" evidence="10">
    <location>
        <begin position="1440"/>
        <end position="1474"/>
    </location>
</feature>
<feature type="disulfide bond" evidence="8">
    <location>
        <begin position="915"/>
        <end position="924"/>
    </location>
</feature>
<evidence type="ECO:0000256" key="4">
    <source>
        <dbReference type="ARBA" id="ARBA00022737"/>
    </source>
</evidence>
<dbReference type="GO" id="GO:0009888">
    <property type="term" value="P:tissue development"/>
    <property type="evidence" value="ECO:0007669"/>
    <property type="project" value="TreeGrafter"/>
</dbReference>